<dbReference type="PANTHER" id="PTHR11782">
    <property type="entry name" value="ADENOSINE/GUANOSINE DIPHOSPHATASE"/>
    <property type="match status" value="1"/>
</dbReference>
<dbReference type="Proteomes" id="UP000761534">
    <property type="component" value="Unassembled WGS sequence"/>
</dbReference>
<dbReference type="VEuPathDB" id="FungiDB:TRICI_000516"/>
<proteinExistence type="inferred from homology"/>
<dbReference type="Gene3D" id="3.30.420.40">
    <property type="match status" value="1"/>
</dbReference>
<keyword evidence="7" id="KW-0472">Membrane</keyword>
<keyword evidence="4" id="KW-0067">ATP-binding</keyword>
<comment type="caution">
    <text evidence="8">The sequence shown here is derived from an EMBL/GenBank/DDBJ whole genome shotgun (WGS) entry which is preliminary data.</text>
</comment>
<dbReference type="PROSITE" id="PS01238">
    <property type="entry name" value="GDA1_CD39_NTPASE"/>
    <property type="match status" value="1"/>
</dbReference>
<feature type="region of interest" description="Disordered" evidence="6">
    <location>
        <begin position="631"/>
        <end position="654"/>
    </location>
</feature>
<evidence type="ECO:0008006" key="10">
    <source>
        <dbReference type="Google" id="ProtNLM"/>
    </source>
</evidence>
<keyword evidence="9" id="KW-1185">Reference proteome</keyword>
<dbReference type="AlphaFoldDB" id="A0A642VD64"/>
<evidence type="ECO:0000256" key="4">
    <source>
        <dbReference type="PIRSR" id="PIRSR600407-2"/>
    </source>
</evidence>
<feature type="region of interest" description="Disordered" evidence="6">
    <location>
        <begin position="251"/>
        <end position="362"/>
    </location>
</feature>
<feature type="binding site" evidence="4">
    <location>
        <begin position="188"/>
        <end position="192"/>
    </location>
    <ligand>
        <name>ATP</name>
        <dbReference type="ChEBI" id="CHEBI:30616"/>
    </ligand>
</feature>
<evidence type="ECO:0000256" key="5">
    <source>
        <dbReference type="RuleBase" id="RU003833"/>
    </source>
</evidence>
<keyword evidence="7" id="KW-0812">Transmembrane</keyword>
<evidence type="ECO:0000313" key="8">
    <source>
        <dbReference type="EMBL" id="KAA8917322.1"/>
    </source>
</evidence>
<dbReference type="GO" id="GO:0006256">
    <property type="term" value="P:UDP catabolic process"/>
    <property type="evidence" value="ECO:0007669"/>
    <property type="project" value="TreeGrafter"/>
</dbReference>
<gene>
    <name evidence="8" type="ORF">TRICI_000516</name>
</gene>
<dbReference type="InterPro" id="IPR000407">
    <property type="entry name" value="GDA1_CD39_NTPase"/>
</dbReference>
<feature type="region of interest" description="Disordered" evidence="6">
    <location>
        <begin position="535"/>
        <end position="556"/>
    </location>
</feature>
<dbReference type="OrthoDB" id="6372431at2759"/>
<feature type="active site" description="Proton acceptor" evidence="3">
    <location>
        <position position="151"/>
    </location>
</feature>
<dbReference type="GO" id="GO:0004382">
    <property type="term" value="F:GDP phosphatase activity"/>
    <property type="evidence" value="ECO:0007669"/>
    <property type="project" value="TreeGrafter"/>
</dbReference>
<dbReference type="GO" id="GO:0005524">
    <property type="term" value="F:ATP binding"/>
    <property type="evidence" value="ECO:0007669"/>
    <property type="project" value="UniProtKB-KW"/>
</dbReference>
<name>A0A642VD64_9ASCO</name>
<evidence type="ECO:0000256" key="7">
    <source>
        <dbReference type="SAM" id="Phobius"/>
    </source>
</evidence>
<evidence type="ECO:0000313" key="9">
    <source>
        <dbReference type="Proteomes" id="UP000761534"/>
    </source>
</evidence>
<dbReference type="GO" id="GO:0005794">
    <property type="term" value="C:Golgi apparatus"/>
    <property type="evidence" value="ECO:0007669"/>
    <property type="project" value="TreeGrafter"/>
</dbReference>
<dbReference type="Gene3D" id="3.30.420.150">
    <property type="entry name" value="Exopolyphosphatase. Domain 2"/>
    <property type="match status" value="1"/>
</dbReference>
<keyword evidence="4" id="KW-0547">Nucleotide-binding</keyword>
<feature type="compositionally biased region" description="Acidic residues" evidence="6">
    <location>
        <begin position="632"/>
        <end position="646"/>
    </location>
</feature>
<dbReference type="GO" id="GO:0046036">
    <property type="term" value="P:CTP metabolic process"/>
    <property type="evidence" value="ECO:0007669"/>
    <property type="project" value="TreeGrafter"/>
</dbReference>
<dbReference type="Pfam" id="PF01150">
    <property type="entry name" value="GDA1_CD39"/>
    <property type="match status" value="2"/>
</dbReference>
<protein>
    <recommendedName>
        <fullName evidence="10">Golgi apyrase</fullName>
    </recommendedName>
</protein>
<dbReference type="EMBL" id="SWFS01000045">
    <property type="protein sequence ID" value="KAA8917322.1"/>
    <property type="molecule type" value="Genomic_DNA"/>
</dbReference>
<dbReference type="GO" id="GO:0045134">
    <property type="term" value="F:UDP phosphatase activity"/>
    <property type="evidence" value="ECO:0007669"/>
    <property type="project" value="TreeGrafter"/>
</dbReference>
<feature type="compositionally biased region" description="Basic and acidic residues" evidence="6">
    <location>
        <begin position="344"/>
        <end position="356"/>
    </location>
</feature>
<evidence type="ECO:0000256" key="6">
    <source>
        <dbReference type="SAM" id="MobiDB-lite"/>
    </source>
</evidence>
<dbReference type="PANTHER" id="PTHR11782:SF121">
    <property type="entry name" value="NUCLEOSIDE-DIPHOSPHATASE MIG-23"/>
    <property type="match status" value="1"/>
</dbReference>
<feature type="transmembrane region" description="Helical" evidence="7">
    <location>
        <begin position="573"/>
        <end position="591"/>
    </location>
</feature>
<dbReference type="GO" id="GO:0017111">
    <property type="term" value="F:ribonucleoside triphosphate phosphatase activity"/>
    <property type="evidence" value="ECO:0007669"/>
    <property type="project" value="TreeGrafter"/>
</dbReference>
<evidence type="ECO:0000256" key="1">
    <source>
        <dbReference type="ARBA" id="ARBA00009283"/>
    </source>
</evidence>
<reference evidence="8" key="1">
    <citation type="journal article" date="2019" name="G3 (Bethesda)">
        <title>Genome Assemblies of Two Rare Opportunistic Yeast Pathogens: Diutina rugosa (syn. Candida rugosa) and Trichomonascus ciferrii (syn. Candida ciferrii).</title>
        <authorList>
            <person name="Mixao V."/>
            <person name="Saus E."/>
            <person name="Hansen A.P."/>
            <person name="Lass-Florl C."/>
            <person name="Gabaldon T."/>
        </authorList>
    </citation>
    <scope>NUCLEOTIDE SEQUENCE</scope>
    <source>
        <strain evidence="8">CBS 4856</strain>
    </source>
</reference>
<feature type="compositionally biased region" description="Acidic residues" evidence="6">
    <location>
        <begin position="325"/>
        <end position="343"/>
    </location>
</feature>
<keyword evidence="7" id="KW-1133">Transmembrane helix</keyword>
<sequence length="654" mass="74625">MSPKKPKTGPVKTKDGTLYNYIVVVDAGSSGSRVHIYHYPEKSKHRIPEVNKSGNQWIEKVKPGISTFADDPKHVGKKHLKKLLKYAEKVVPKDQQERTPIFLHATAGMRLLEDEERESILQNACEYIQHKTCFYLPDCKSHLNVIEGEVEGIFGWLGLNYLIGGIDEPEKHNHGKNHSTYGFMDMGGASTQITFVPNATEVDKHSHRLYKVTLASTDGKNDATYDIYSKSFLGSGVREARDRYLDRLDKGSDGIYKDPCMPRGYKTHVPELDKRSLAARPQTPKSRLVERANEELSAQQNERFSFFSRKEEKTSLSSRDKHDDDSDSSDSDSDSDEDDDDDEKDHSEKKPEKEEANLEGSGNFEACSKSIMPLLDDIKNQTKPGFDFDVNHFVAVSEYWDLADGFEMGGKFDYNELSKKVKDFCESDWIVIENNGKEFGKFSRKDLEMLCFKANWMLGVISEGYSFPSVKDREDKEPEGSLSEFMHPLQTAEEVNGVQFSWTLGRALLYASAELSPNGSSTGIQLDGKLTYGAEVDGNPRPDFNPSKDHDHDDNDDDGYDLDDILSHKPHRLWGSLVFLGILFFIVYLLLGRVRRRQIWETVRTKVFRSRPRYRPVEEQRAHDAEDYELREVEDDFDIEDDDSDIENQTSKPL</sequence>
<dbReference type="GO" id="GO:0016020">
    <property type="term" value="C:membrane"/>
    <property type="evidence" value="ECO:0007669"/>
    <property type="project" value="TreeGrafter"/>
</dbReference>
<comment type="similarity">
    <text evidence="1 5">Belongs to the GDA1/CD39 NTPase family.</text>
</comment>
<organism evidence="8 9">
    <name type="scientific">Trichomonascus ciferrii</name>
    <dbReference type="NCBI Taxonomy" id="44093"/>
    <lineage>
        <taxon>Eukaryota</taxon>
        <taxon>Fungi</taxon>
        <taxon>Dikarya</taxon>
        <taxon>Ascomycota</taxon>
        <taxon>Saccharomycotina</taxon>
        <taxon>Dipodascomycetes</taxon>
        <taxon>Dipodascales</taxon>
        <taxon>Trichomonascaceae</taxon>
        <taxon>Trichomonascus</taxon>
        <taxon>Trichomonascus ciferrii complex</taxon>
    </lineage>
</organism>
<accession>A0A642VD64</accession>
<evidence type="ECO:0000256" key="3">
    <source>
        <dbReference type="PIRSR" id="PIRSR600407-1"/>
    </source>
</evidence>
<evidence type="ECO:0000256" key="2">
    <source>
        <dbReference type="ARBA" id="ARBA00022801"/>
    </source>
</evidence>
<feature type="compositionally biased region" description="Basic and acidic residues" evidence="6">
    <location>
        <begin position="308"/>
        <end position="324"/>
    </location>
</feature>
<keyword evidence="2 5" id="KW-0378">Hydrolase</keyword>